<keyword evidence="4 5" id="KW-0472">Membrane</keyword>
<keyword evidence="2 5" id="KW-0812">Transmembrane</keyword>
<dbReference type="GeneID" id="60656728"/>
<evidence type="ECO:0000256" key="1">
    <source>
        <dbReference type="ARBA" id="ARBA00004141"/>
    </source>
</evidence>
<name>A0A6D2C1L9_9HELI</name>
<sequence length="330" mass="36193">MAYGYDAVNTDGGGLLDRAADLINGAGQSLASSIFKATAHVVNNGLFSVTLALVACFWVYNKIGREWSKEDFYKAGTWLIMFVCLKAIFANETYYKGFLEIVHYPIALFYAGIGGLSKMANPDDLLNVSNAFVGSMWANLSIKDIGFLFLLMILGLLTLLVIWLYILFLSIFIILINLVCAITLSICPIMLPCLIIPKFRGYFFSWLKLYTSTALQPAFATIIAGFMTSMILNQTTKITTQQQQDNFWSNPANVGTAMLDIFLIIILCLVAITLLSKIPQWTQQLIGSGDGEHKTGIAGAIAGAGAMAKQGFKGYTQARNDRNYQTGGQK</sequence>
<reference evidence="6 7" key="1">
    <citation type="journal article" date="2014" name="Genome Announc.">
        <title>Draft genome sequences of eight enterohepatic helicobacter species isolated from both laboratory and wild rodents.</title>
        <authorList>
            <person name="Sheh A."/>
            <person name="Shen Z."/>
            <person name="Fox J.G."/>
        </authorList>
    </citation>
    <scope>NUCLEOTIDE SEQUENCE [LARGE SCALE GENOMIC DNA]</scope>
    <source>
        <strain evidence="6 7">Missouri</strain>
    </source>
</reference>
<evidence type="ECO:0000256" key="4">
    <source>
        <dbReference type="ARBA" id="ARBA00023136"/>
    </source>
</evidence>
<feature type="transmembrane region" description="Helical" evidence="5">
    <location>
        <begin position="209"/>
        <end position="232"/>
    </location>
</feature>
<protein>
    <recommendedName>
        <fullName evidence="8">Type IV secretion system protein</fullName>
    </recommendedName>
</protein>
<dbReference type="EMBL" id="JRPH02000094">
    <property type="protein sequence ID" value="TLE01468.1"/>
    <property type="molecule type" value="Genomic_DNA"/>
</dbReference>
<dbReference type="Pfam" id="PF04610">
    <property type="entry name" value="TrbL"/>
    <property type="match status" value="1"/>
</dbReference>
<accession>A0A6D2C1L9</accession>
<evidence type="ECO:0000313" key="7">
    <source>
        <dbReference type="Proteomes" id="UP000029870"/>
    </source>
</evidence>
<dbReference type="Proteomes" id="UP000029870">
    <property type="component" value="Unassembled WGS sequence"/>
</dbReference>
<dbReference type="InterPro" id="IPR007688">
    <property type="entry name" value="Conjugal_tfr_TrbL/VirB6"/>
</dbReference>
<feature type="transmembrane region" description="Helical" evidence="5">
    <location>
        <begin position="172"/>
        <end position="197"/>
    </location>
</feature>
<evidence type="ECO:0000256" key="3">
    <source>
        <dbReference type="ARBA" id="ARBA00022989"/>
    </source>
</evidence>
<evidence type="ECO:0000256" key="2">
    <source>
        <dbReference type="ARBA" id="ARBA00022692"/>
    </source>
</evidence>
<evidence type="ECO:0000313" key="6">
    <source>
        <dbReference type="EMBL" id="TLE01468.1"/>
    </source>
</evidence>
<feature type="transmembrane region" description="Helical" evidence="5">
    <location>
        <begin position="41"/>
        <end position="60"/>
    </location>
</feature>
<comment type="subcellular location">
    <subcellularLocation>
        <location evidence="1">Membrane</location>
        <topology evidence="1">Multi-pass membrane protein</topology>
    </subcellularLocation>
</comment>
<evidence type="ECO:0000256" key="5">
    <source>
        <dbReference type="SAM" id="Phobius"/>
    </source>
</evidence>
<organism evidence="6 7">
    <name type="scientific">Helicobacter bilis</name>
    <dbReference type="NCBI Taxonomy" id="37372"/>
    <lineage>
        <taxon>Bacteria</taxon>
        <taxon>Pseudomonadati</taxon>
        <taxon>Campylobacterota</taxon>
        <taxon>Epsilonproteobacteria</taxon>
        <taxon>Campylobacterales</taxon>
        <taxon>Helicobacteraceae</taxon>
        <taxon>Helicobacter</taxon>
    </lineage>
</organism>
<feature type="transmembrane region" description="Helical" evidence="5">
    <location>
        <begin position="101"/>
        <end position="120"/>
    </location>
</feature>
<dbReference type="GO" id="GO:0030255">
    <property type="term" value="P:protein secretion by the type IV secretion system"/>
    <property type="evidence" value="ECO:0007669"/>
    <property type="project" value="InterPro"/>
</dbReference>
<gene>
    <name evidence="6" type="ORF">LS77_011490</name>
</gene>
<keyword evidence="3 5" id="KW-1133">Transmembrane helix</keyword>
<comment type="caution">
    <text evidence="6">The sequence shown here is derived from an EMBL/GenBank/DDBJ whole genome shotgun (WGS) entry which is preliminary data.</text>
</comment>
<dbReference type="GO" id="GO:0016020">
    <property type="term" value="C:membrane"/>
    <property type="evidence" value="ECO:0007669"/>
    <property type="project" value="UniProtKB-SubCell"/>
</dbReference>
<evidence type="ECO:0008006" key="8">
    <source>
        <dbReference type="Google" id="ProtNLM"/>
    </source>
</evidence>
<feature type="transmembrane region" description="Helical" evidence="5">
    <location>
        <begin position="72"/>
        <end position="89"/>
    </location>
</feature>
<feature type="transmembrane region" description="Helical" evidence="5">
    <location>
        <begin position="145"/>
        <end position="166"/>
    </location>
</feature>
<proteinExistence type="predicted"/>
<dbReference type="RefSeq" id="WP_004087037.1">
    <property type="nucleotide sequence ID" value="NZ_JRPG02000026.1"/>
</dbReference>
<feature type="transmembrane region" description="Helical" evidence="5">
    <location>
        <begin position="252"/>
        <end position="275"/>
    </location>
</feature>
<dbReference type="AlphaFoldDB" id="A0A6D2C1L9"/>